<dbReference type="PATRIC" id="fig|243230.17.peg.2974"/>
<dbReference type="AlphaFoldDB" id="Q9RZ65"/>
<proteinExistence type="predicted"/>
<sequence>MQALRSSRWRIAQVELVGAVECDSPAPIRVLNVGDVYEVTDRDYQAALLLLGPEVTQRLRWAVQRDEWLLTDQGLAEQLWRVLAERGWLRKPT</sequence>
<evidence type="ECO:0000313" key="1">
    <source>
        <dbReference type="EMBL" id="AAF12368.1"/>
    </source>
</evidence>
<dbReference type="PIR" id="C75603">
    <property type="entry name" value="C75603"/>
</dbReference>
<name>Q9RZ65_DEIRA</name>
<dbReference type="PaxDb" id="243230-DR_A0089"/>
<keyword evidence="2" id="KW-1185">Reference proteome</keyword>
<reference evidence="1 2" key="1">
    <citation type="journal article" date="1999" name="Science">
        <title>Genome sequence of the radioresistant bacterium Deinococcus radiodurans R1.</title>
        <authorList>
            <person name="White O."/>
            <person name="Eisen J.A."/>
            <person name="Heidelberg J.F."/>
            <person name="Hickey E.K."/>
            <person name="Peterson J.D."/>
            <person name="Dodson R.J."/>
            <person name="Haft D.H."/>
            <person name="Gwinn M.L."/>
            <person name="Nelson W.C."/>
            <person name="Richardson D.L."/>
            <person name="Moffat K.S."/>
            <person name="Qin H."/>
            <person name="Jiang L."/>
            <person name="Pamphile W."/>
            <person name="Crosby M."/>
            <person name="Shen M."/>
            <person name="Vamathevan J.J."/>
            <person name="Lam P."/>
            <person name="McDonald L."/>
            <person name="Utterback T."/>
            <person name="Zalewski C."/>
            <person name="Makarova K.S."/>
            <person name="Aravind L."/>
            <person name="Daly M.J."/>
            <person name="Minton K.W."/>
            <person name="Fleischmann R.D."/>
            <person name="Ketchum K.A."/>
            <person name="Nelson K.E."/>
            <person name="Salzberg S."/>
            <person name="Smith H.O."/>
            <person name="Venter J.C."/>
            <person name="Fraser C.M."/>
        </authorList>
    </citation>
    <scope>NUCLEOTIDE SEQUENCE [LARGE SCALE GENOMIC DNA]</scope>
    <source>
        <strain evidence="2">ATCC 13939 / DSM 20539 / JCM 16871 / LMG 4051 / NBRC 15346 / NCIMB 9279 / R1 / VKM B-1422</strain>
    </source>
</reference>
<dbReference type="EMBL" id="AE001825">
    <property type="protein sequence ID" value="AAF12368.1"/>
    <property type="molecule type" value="Genomic_DNA"/>
</dbReference>
<dbReference type="InParanoid" id="Q9RZ65"/>
<dbReference type="Proteomes" id="UP000002524">
    <property type="component" value="Chromosome 2"/>
</dbReference>
<dbReference type="HOGENOM" id="CLU_2394854_0_0_0"/>
<gene>
    <name evidence="1" type="ordered locus">DR_A0089</name>
</gene>
<accession>Q9RZ65</accession>
<dbReference type="KEGG" id="dra:DR_A0089"/>
<protein>
    <submittedName>
        <fullName evidence="1">Uncharacterized protein</fullName>
    </submittedName>
</protein>
<organism evidence="1 2">
    <name type="scientific">Deinococcus radiodurans (strain ATCC 13939 / DSM 20539 / JCM 16871 / CCUG 27074 / LMG 4051 / NBRC 15346 / NCIMB 9279 / VKM B-1422 / R1)</name>
    <dbReference type="NCBI Taxonomy" id="243230"/>
    <lineage>
        <taxon>Bacteria</taxon>
        <taxon>Thermotogati</taxon>
        <taxon>Deinococcota</taxon>
        <taxon>Deinococci</taxon>
        <taxon>Deinococcales</taxon>
        <taxon>Deinococcaceae</taxon>
        <taxon>Deinococcus</taxon>
    </lineage>
</organism>
<dbReference type="EnsemblBacteria" id="AAF12368">
    <property type="protein sequence ID" value="AAF12368"/>
    <property type="gene ID" value="DR_A0089"/>
</dbReference>
<evidence type="ECO:0000313" key="2">
    <source>
        <dbReference type="Proteomes" id="UP000002524"/>
    </source>
</evidence>